<comment type="caution">
    <text evidence="2">The sequence shown here is derived from an EMBL/GenBank/DDBJ whole genome shotgun (WGS) entry which is preliminary data.</text>
</comment>
<protein>
    <submittedName>
        <fullName evidence="2">Carboxypeptidase regulatory-like domain-containing protein</fullName>
    </submittedName>
</protein>
<feature type="chain" id="PRO_5045128885" evidence="1">
    <location>
        <begin position="22"/>
        <end position="243"/>
    </location>
</feature>
<accession>A0ABS6RUA0</accession>
<reference evidence="2 3" key="1">
    <citation type="journal article" date="2020" name="J Geophys Res Biogeosci">
        <title>Magnetotaxis as an Adaptation to Enable Bacterial Shuttling of Microbial Sulfur and Sulfur Cycling Across Aquatic Oxic#Anoxic Interfaces.</title>
        <authorList>
            <person name="Li J."/>
            <person name="Liu P."/>
            <person name="Wang J."/>
            <person name="Roberts A.P."/>
            <person name="Pan Y."/>
        </authorList>
    </citation>
    <scope>NUCLEOTIDE SEQUENCE [LARGE SCALE GENOMIC DNA]</scope>
    <source>
        <strain evidence="2 3">MYR-1_YQ</strain>
    </source>
</reference>
<sequence>MKKVLLSALVIVLLLPAIVFADAKPYEVVNVTDGGSIKGKIKSSGPVKDTMAEIKKDENFCGKSVPKNEYIISAANEVKNVLVIVEDVEKGKAVPKTDTVIDNMKCEFLPVVAVAYVGGKYIIKNSDPIFHNTSLGILQGEGKKRTVYNLALPNKDQVIEKPVKTPGLQIVQCDAHSWMRSHVYASKTPYVAITNDKGDFEIKDLLPGKYKVKIWHEGFGETTKDVEVKAGQAATLDHTFTKK</sequence>
<evidence type="ECO:0000313" key="3">
    <source>
        <dbReference type="Proteomes" id="UP001196980"/>
    </source>
</evidence>
<dbReference type="Proteomes" id="UP001196980">
    <property type="component" value="Unassembled WGS sequence"/>
</dbReference>
<dbReference type="RefSeq" id="WP_218250825.1">
    <property type="nucleotide sequence ID" value="NZ_JABXWD010000011.1"/>
</dbReference>
<name>A0ABS6RUA0_9BACT</name>
<proteinExistence type="predicted"/>
<keyword evidence="3" id="KW-1185">Reference proteome</keyword>
<gene>
    <name evidence="2" type="ORF">HWQ67_01260</name>
</gene>
<dbReference type="Pfam" id="PF13620">
    <property type="entry name" value="CarboxypepD_reg"/>
    <property type="match status" value="1"/>
</dbReference>
<feature type="signal peptide" evidence="1">
    <location>
        <begin position="1"/>
        <end position="21"/>
    </location>
</feature>
<organism evidence="2 3">
    <name type="scientific">Candidatus Magnetobacterium casense</name>
    <dbReference type="NCBI Taxonomy" id="1455061"/>
    <lineage>
        <taxon>Bacteria</taxon>
        <taxon>Pseudomonadati</taxon>
        <taxon>Nitrospirota</taxon>
        <taxon>Thermodesulfovibrionia</taxon>
        <taxon>Thermodesulfovibrionales</taxon>
        <taxon>Candidatus Magnetobacteriaceae</taxon>
        <taxon>Candidatus Magnetobacterium</taxon>
    </lineage>
</organism>
<dbReference type="EMBL" id="JABXWD010000011">
    <property type="protein sequence ID" value="MBV6340202.1"/>
    <property type="molecule type" value="Genomic_DNA"/>
</dbReference>
<keyword evidence="1" id="KW-0732">Signal</keyword>
<evidence type="ECO:0000313" key="2">
    <source>
        <dbReference type="EMBL" id="MBV6340202.1"/>
    </source>
</evidence>
<evidence type="ECO:0000256" key="1">
    <source>
        <dbReference type="SAM" id="SignalP"/>
    </source>
</evidence>